<proteinExistence type="predicted"/>
<feature type="domain" description="Domain of unknown function at the cortex 1" evidence="2">
    <location>
        <begin position="4"/>
        <end position="334"/>
    </location>
</feature>
<dbReference type="PANTHER" id="PTHR34826">
    <property type="entry name" value="UPF0590 PROTEIN C409.17C"/>
    <property type="match status" value="1"/>
</dbReference>
<dbReference type="Pfam" id="PF08588">
    <property type="entry name" value="Duc1"/>
    <property type="match status" value="1"/>
</dbReference>
<sequence length="358" mass="39408">MPALRVLAGPSPQDLAPIPVNTNEPFRIKSPAFDGQVIVFIKGLNQVDAASTAEGQYFGRADRSGITWSIQVQGRFLTPRSADDILFGNIFERPLKLPWGTGAALKFMKLIDPTLSHDLTCTETQKPWALSPLVATMPHLNHTRIAPGGEPPAFPPAKSLVEDTSSLHLCTVAEQPEFLAPRAGTPSSFDSSRSRSSSSGISILSRKSSDSDGKKQHAHKKQNSKRNNKSKGGDTVHIPSGMTSAQRRSFFASHTNRSAIVLGPQDVITTDFCYGFLEFSPSLRLKLPGGLGINLSHYWDGQPVRFVCCERKQEGDCASDDPWGRPLWCVSIELDEDEQEHEHEHEQELDRHDTDAME</sequence>
<evidence type="ECO:0000313" key="4">
    <source>
        <dbReference type="Proteomes" id="UP000815677"/>
    </source>
</evidence>
<organism evidence="3 4">
    <name type="scientific">Mycena chlorophos</name>
    <name type="common">Agaric fungus</name>
    <name type="synonym">Agaricus chlorophos</name>
    <dbReference type="NCBI Taxonomy" id="658473"/>
    <lineage>
        <taxon>Eukaryota</taxon>
        <taxon>Fungi</taxon>
        <taxon>Dikarya</taxon>
        <taxon>Basidiomycota</taxon>
        <taxon>Agaricomycotina</taxon>
        <taxon>Agaricomycetes</taxon>
        <taxon>Agaricomycetidae</taxon>
        <taxon>Agaricales</taxon>
        <taxon>Marasmiineae</taxon>
        <taxon>Mycenaceae</taxon>
        <taxon>Mycena</taxon>
    </lineage>
</organism>
<evidence type="ECO:0000259" key="2">
    <source>
        <dbReference type="Pfam" id="PF08588"/>
    </source>
</evidence>
<keyword evidence="4" id="KW-1185">Reference proteome</keyword>
<feature type="region of interest" description="Disordered" evidence="1">
    <location>
        <begin position="181"/>
        <end position="241"/>
    </location>
</feature>
<accession>A0ABQ0M3F0</accession>
<feature type="compositionally biased region" description="Basic and acidic residues" evidence="1">
    <location>
        <begin position="340"/>
        <end position="358"/>
    </location>
</feature>
<feature type="compositionally biased region" description="Basic residues" evidence="1">
    <location>
        <begin position="216"/>
        <end position="229"/>
    </location>
</feature>
<gene>
    <name evidence="3" type="ORF">MCHLO_14396</name>
</gene>
<dbReference type="PANTHER" id="PTHR34826:SF2">
    <property type="entry name" value="UPF0590 PROTEIN C409.17C"/>
    <property type="match status" value="1"/>
</dbReference>
<name>A0ABQ0M3F0_MYCCL</name>
<protein>
    <recommendedName>
        <fullName evidence="2">Domain of unknown function at the cortex 1 domain-containing protein</fullName>
    </recommendedName>
</protein>
<dbReference type="InterPro" id="IPR013897">
    <property type="entry name" value="Duc1"/>
</dbReference>
<reference evidence="3" key="1">
    <citation type="submission" date="2014-09" db="EMBL/GenBank/DDBJ databases">
        <title>Genome sequence of the luminous mushroom Mycena chlorophos for searching fungal bioluminescence genes.</title>
        <authorList>
            <person name="Tanaka Y."/>
            <person name="Kasuga D."/>
            <person name="Oba Y."/>
            <person name="Hase S."/>
            <person name="Sato K."/>
            <person name="Oba Y."/>
            <person name="Sakakibara Y."/>
        </authorList>
    </citation>
    <scope>NUCLEOTIDE SEQUENCE</scope>
</reference>
<feature type="region of interest" description="Disordered" evidence="1">
    <location>
        <begin position="338"/>
        <end position="358"/>
    </location>
</feature>
<dbReference type="Proteomes" id="UP000815677">
    <property type="component" value="Unassembled WGS sequence"/>
</dbReference>
<evidence type="ECO:0000313" key="3">
    <source>
        <dbReference type="EMBL" id="GAT57906.1"/>
    </source>
</evidence>
<evidence type="ECO:0000256" key="1">
    <source>
        <dbReference type="SAM" id="MobiDB-lite"/>
    </source>
</evidence>
<dbReference type="EMBL" id="DF849506">
    <property type="protein sequence ID" value="GAT57906.1"/>
    <property type="molecule type" value="Genomic_DNA"/>
</dbReference>
<feature type="compositionally biased region" description="Low complexity" evidence="1">
    <location>
        <begin position="187"/>
        <end position="206"/>
    </location>
</feature>